<comment type="subcellular location">
    <subcellularLocation>
        <location evidence="9">Cytoplasm</location>
    </subcellularLocation>
</comment>
<keyword evidence="9" id="KW-0479">Metal-binding</keyword>
<sequence>MKLIDFLDAQGIPYHHIGLYKEAFTHPSYVNEASGKRSHYERLEFMGDAVLQLFVSEFLFKTFPTSPEGVLTTMRAKLVREESLARFARDLGLGQYIYFGVGEAKNGGRERDSVLANVFESFIGAVYLDCGAKYVIQILEKTIYRHVNDVDTEEIHDYKTTLQELMQADARKTVTYELLSTEGPSNAPIFEVAAVMDHMRLGVGRGSSKKRAEQKAAHAALDKLAGKNKSFGH</sequence>
<dbReference type="GO" id="GO:0019843">
    <property type="term" value="F:rRNA binding"/>
    <property type="evidence" value="ECO:0007669"/>
    <property type="project" value="UniProtKB-KW"/>
</dbReference>
<dbReference type="Gene3D" id="3.30.160.20">
    <property type="match status" value="1"/>
</dbReference>
<feature type="active site" evidence="9">
    <location>
        <position position="120"/>
    </location>
</feature>
<dbReference type="Gene3D" id="1.10.1520.10">
    <property type="entry name" value="Ribonuclease III domain"/>
    <property type="match status" value="1"/>
</dbReference>
<comment type="cofactor">
    <cofactor evidence="9">
        <name>Mg(2+)</name>
        <dbReference type="ChEBI" id="CHEBI:18420"/>
    </cofactor>
</comment>
<keyword evidence="9" id="KW-0699">rRNA-binding</keyword>
<keyword evidence="3 9" id="KW-0698">rRNA processing</keyword>
<evidence type="ECO:0000256" key="6">
    <source>
        <dbReference type="ARBA" id="ARBA00022759"/>
    </source>
</evidence>
<evidence type="ECO:0000256" key="1">
    <source>
        <dbReference type="ARBA" id="ARBA00000109"/>
    </source>
</evidence>
<dbReference type="GO" id="GO:0046872">
    <property type="term" value="F:metal ion binding"/>
    <property type="evidence" value="ECO:0007669"/>
    <property type="project" value="UniProtKB-KW"/>
</dbReference>
<keyword evidence="5 9" id="KW-0540">Nuclease</keyword>
<dbReference type="AlphaFoldDB" id="A0A9D1L248"/>
<feature type="binding site" evidence="9">
    <location>
        <position position="120"/>
    </location>
    <ligand>
        <name>Mg(2+)</name>
        <dbReference type="ChEBI" id="CHEBI:18420"/>
    </ligand>
</feature>
<comment type="similarity">
    <text evidence="2">Belongs to the ribonuclease III family.</text>
</comment>
<name>A0A9D1L248_9FIRM</name>
<feature type="domain" description="DRBM" evidence="10">
    <location>
        <begin position="157"/>
        <end position="226"/>
    </location>
</feature>
<dbReference type="GO" id="GO:0005737">
    <property type="term" value="C:cytoplasm"/>
    <property type="evidence" value="ECO:0007669"/>
    <property type="project" value="UniProtKB-SubCell"/>
</dbReference>
<dbReference type="GO" id="GO:0004525">
    <property type="term" value="F:ribonuclease III activity"/>
    <property type="evidence" value="ECO:0007669"/>
    <property type="project" value="UniProtKB-UniRule"/>
</dbReference>
<keyword evidence="9" id="KW-0963">Cytoplasm</keyword>
<evidence type="ECO:0000313" key="12">
    <source>
        <dbReference type="EMBL" id="HIU14682.1"/>
    </source>
</evidence>
<evidence type="ECO:0000256" key="7">
    <source>
        <dbReference type="ARBA" id="ARBA00022801"/>
    </source>
</evidence>
<keyword evidence="6 9" id="KW-0255">Endonuclease</keyword>
<gene>
    <name evidence="9 12" type="primary">rnc</name>
    <name evidence="12" type="ORF">IAD15_11555</name>
</gene>
<reference evidence="12" key="2">
    <citation type="journal article" date="2021" name="PeerJ">
        <title>Extensive microbial diversity within the chicken gut microbiome revealed by metagenomics and culture.</title>
        <authorList>
            <person name="Gilroy R."/>
            <person name="Ravi A."/>
            <person name="Getino M."/>
            <person name="Pursley I."/>
            <person name="Horton D.L."/>
            <person name="Alikhan N.F."/>
            <person name="Baker D."/>
            <person name="Gharbi K."/>
            <person name="Hall N."/>
            <person name="Watson M."/>
            <person name="Adriaenssens E.M."/>
            <person name="Foster-Nyarko E."/>
            <person name="Jarju S."/>
            <person name="Secka A."/>
            <person name="Antonio M."/>
            <person name="Oren A."/>
            <person name="Chaudhuri R.R."/>
            <person name="La Ragione R."/>
            <person name="Hildebrand F."/>
            <person name="Pallen M.J."/>
        </authorList>
    </citation>
    <scope>NUCLEOTIDE SEQUENCE</scope>
    <source>
        <strain evidence="12">CHK195-11698</strain>
    </source>
</reference>
<dbReference type="GO" id="GO:0006397">
    <property type="term" value="P:mRNA processing"/>
    <property type="evidence" value="ECO:0007669"/>
    <property type="project" value="UniProtKB-UniRule"/>
</dbReference>
<dbReference type="PROSITE" id="PS50142">
    <property type="entry name" value="RNASE_3_2"/>
    <property type="match status" value="1"/>
</dbReference>
<dbReference type="PANTHER" id="PTHR11207:SF0">
    <property type="entry name" value="RIBONUCLEASE 3"/>
    <property type="match status" value="1"/>
</dbReference>
<dbReference type="Proteomes" id="UP000824175">
    <property type="component" value="Unassembled WGS sequence"/>
</dbReference>
<dbReference type="InterPro" id="IPR014720">
    <property type="entry name" value="dsRBD_dom"/>
</dbReference>
<keyword evidence="9" id="KW-0819">tRNA processing</keyword>
<comment type="subunit">
    <text evidence="9">Homodimer.</text>
</comment>
<dbReference type="HAMAP" id="MF_00104">
    <property type="entry name" value="RNase_III"/>
    <property type="match status" value="1"/>
</dbReference>
<comment type="catalytic activity">
    <reaction evidence="1 9">
        <text>Endonucleolytic cleavage to 5'-phosphomonoester.</text>
        <dbReference type="EC" id="3.1.26.3"/>
    </reaction>
</comment>
<dbReference type="InterPro" id="IPR011907">
    <property type="entry name" value="RNase_III"/>
</dbReference>
<comment type="function">
    <text evidence="9">Digests double-stranded RNA. Involved in the processing of primary rRNA transcript to yield the immediate precursors to the large and small rRNAs (23S and 16S). Processes some mRNAs, and tRNAs when they are encoded in the rRNA operon. Processes pre-crRNA and tracrRNA of type II CRISPR loci if present in the organism.</text>
</comment>
<evidence type="ECO:0000256" key="5">
    <source>
        <dbReference type="ARBA" id="ARBA00022722"/>
    </source>
</evidence>
<evidence type="ECO:0000259" key="10">
    <source>
        <dbReference type="PROSITE" id="PS50137"/>
    </source>
</evidence>
<dbReference type="GO" id="GO:0008033">
    <property type="term" value="P:tRNA processing"/>
    <property type="evidence" value="ECO:0007669"/>
    <property type="project" value="UniProtKB-KW"/>
</dbReference>
<dbReference type="EC" id="3.1.26.3" evidence="9"/>
<keyword evidence="4 9" id="KW-0507">mRNA processing</keyword>
<dbReference type="GO" id="GO:0010468">
    <property type="term" value="P:regulation of gene expression"/>
    <property type="evidence" value="ECO:0007669"/>
    <property type="project" value="TreeGrafter"/>
</dbReference>
<accession>A0A9D1L248</accession>
<feature type="domain" description="RNase III" evidence="11">
    <location>
        <begin position="3"/>
        <end position="131"/>
    </location>
</feature>
<dbReference type="CDD" id="cd10845">
    <property type="entry name" value="DSRM_RNAse_III_family"/>
    <property type="match status" value="1"/>
</dbReference>
<proteinExistence type="inferred from homology"/>
<dbReference type="SMART" id="SM00358">
    <property type="entry name" value="DSRM"/>
    <property type="match status" value="1"/>
</dbReference>
<evidence type="ECO:0000259" key="11">
    <source>
        <dbReference type="PROSITE" id="PS50142"/>
    </source>
</evidence>
<feature type="binding site" evidence="9">
    <location>
        <position position="117"/>
    </location>
    <ligand>
        <name>Mg(2+)</name>
        <dbReference type="ChEBI" id="CHEBI:18420"/>
    </ligand>
</feature>
<dbReference type="SMART" id="SM00535">
    <property type="entry name" value="RIBOc"/>
    <property type="match status" value="1"/>
</dbReference>
<reference evidence="12" key="1">
    <citation type="submission" date="2020-10" db="EMBL/GenBank/DDBJ databases">
        <authorList>
            <person name="Gilroy R."/>
        </authorList>
    </citation>
    <scope>NUCLEOTIDE SEQUENCE</scope>
    <source>
        <strain evidence="12">CHK195-11698</strain>
    </source>
</reference>
<dbReference type="SUPFAM" id="SSF69065">
    <property type="entry name" value="RNase III domain-like"/>
    <property type="match status" value="1"/>
</dbReference>
<keyword evidence="7 9" id="KW-0378">Hydrolase</keyword>
<evidence type="ECO:0000256" key="9">
    <source>
        <dbReference type="HAMAP-Rule" id="MF_00104"/>
    </source>
</evidence>
<dbReference type="NCBIfam" id="TIGR02191">
    <property type="entry name" value="RNaseIII"/>
    <property type="match status" value="1"/>
</dbReference>
<dbReference type="GO" id="GO:0003725">
    <property type="term" value="F:double-stranded RNA binding"/>
    <property type="evidence" value="ECO:0007669"/>
    <property type="project" value="TreeGrafter"/>
</dbReference>
<evidence type="ECO:0000256" key="3">
    <source>
        <dbReference type="ARBA" id="ARBA00022552"/>
    </source>
</evidence>
<keyword evidence="9" id="KW-0460">Magnesium</keyword>
<dbReference type="EMBL" id="DVMJ01000107">
    <property type="protein sequence ID" value="HIU14682.1"/>
    <property type="molecule type" value="Genomic_DNA"/>
</dbReference>
<feature type="active site" evidence="9">
    <location>
        <position position="48"/>
    </location>
</feature>
<dbReference type="InterPro" id="IPR036389">
    <property type="entry name" value="RNase_III_sf"/>
</dbReference>
<feature type="binding site" evidence="9">
    <location>
        <position position="44"/>
    </location>
    <ligand>
        <name>Mg(2+)</name>
        <dbReference type="ChEBI" id="CHEBI:18420"/>
    </ligand>
</feature>
<keyword evidence="8 9" id="KW-0694">RNA-binding</keyword>
<dbReference type="PROSITE" id="PS50137">
    <property type="entry name" value="DS_RBD"/>
    <property type="match status" value="1"/>
</dbReference>
<protein>
    <recommendedName>
        <fullName evidence="9">Ribonuclease 3</fullName>
        <ecNumber evidence="9">3.1.26.3</ecNumber>
    </recommendedName>
    <alternativeName>
        <fullName evidence="9">Ribonuclease III</fullName>
        <shortName evidence="9">RNase III</shortName>
    </alternativeName>
</protein>
<dbReference type="CDD" id="cd00593">
    <property type="entry name" value="RIBOc"/>
    <property type="match status" value="1"/>
</dbReference>
<evidence type="ECO:0000256" key="4">
    <source>
        <dbReference type="ARBA" id="ARBA00022664"/>
    </source>
</evidence>
<dbReference type="GO" id="GO:0006364">
    <property type="term" value="P:rRNA processing"/>
    <property type="evidence" value="ECO:0007669"/>
    <property type="project" value="UniProtKB-UniRule"/>
</dbReference>
<dbReference type="PANTHER" id="PTHR11207">
    <property type="entry name" value="RIBONUCLEASE III"/>
    <property type="match status" value="1"/>
</dbReference>
<evidence type="ECO:0000313" key="13">
    <source>
        <dbReference type="Proteomes" id="UP000824175"/>
    </source>
</evidence>
<dbReference type="FunFam" id="1.10.1520.10:FF:000001">
    <property type="entry name" value="Ribonuclease 3"/>
    <property type="match status" value="1"/>
</dbReference>
<dbReference type="Pfam" id="PF00035">
    <property type="entry name" value="dsrm"/>
    <property type="match status" value="1"/>
</dbReference>
<evidence type="ECO:0000256" key="8">
    <source>
        <dbReference type="ARBA" id="ARBA00022884"/>
    </source>
</evidence>
<dbReference type="InterPro" id="IPR000999">
    <property type="entry name" value="RNase_III_dom"/>
</dbReference>
<dbReference type="Pfam" id="PF14622">
    <property type="entry name" value="Ribonucleas_3_3"/>
    <property type="match status" value="1"/>
</dbReference>
<comment type="caution">
    <text evidence="12">The sequence shown here is derived from an EMBL/GenBank/DDBJ whole genome shotgun (WGS) entry which is preliminary data.</text>
</comment>
<dbReference type="SUPFAM" id="SSF54768">
    <property type="entry name" value="dsRNA-binding domain-like"/>
    <property type="match status" value="1"/>
</dbReference>
<organism evidence="12 13">
    <name type="scientific">Candidatus Fimiplasma intestinipullorum</name>
    <dbReference type="NCBI Taxonomy" id="2840825"/>
    <lineage>
        <taxon>Bacteria</taxon>
        <taxon>Bacillati</taxon>
        <taxon>Bacillota</taxon>
        <taxon>Clostridia</taxon>
        <taxon>Eubacteriales</taxon>
        <taxon>Candidatus Fimiplasma</taxon>
    </lineage>
</organism>
<evidence type="ECO:0000256" key="2">
    <source>
        <dbReference type="ARBA" id="ARBA00010183"/>
    </source>
</evidence>